<dbReference type="RefSeq" id="WP_345025049.1">
    <property type="nucleotide sequence ID" value="NZ_BAABDO010000158.1"/>
</dbReference>
<evidence type="ECO:0000256" key="1">
    <source>
        <dbReference type="SAM" id="Phobius"/>
    </source>
</evidence>
<keyword evidence="4" id="KW-1185">Reference proteome</keyword>
<organism evidence="3 4">
    <name type="scientific">Actinomadura keratinilytica</name>
    <dbReference type="NCBI Taxonomy" id="547461"/>
    <lineage>
        <taxon>Bacteria</taxon>
        <taxon>Bacillati</taxon>
        <taxon>Actinomycetota</taxon>
        <taxon>Actinomycetes</taxon>
        <taxon>Streptosporangiales</taxon>
        <taxon>Thermomonosporaceae</taxon>
        <taxon>Actinomadura</taxon>
    </lineage>
</organism>
<proteinExistence type="predicted"/>
<name>A0ABP7ZGX8_9ACTN</name>
<evidence type="ECO:0000259" key="2">
    <source>
        <dbReference type="Pfam" id="PF26056"/>
    </source>
</evidence>
<evidence type="ECO:0000313" key="4">
    <source>
        <dbReference type="Proteomes" id="UP001500266"/>
    </source>
</evidence>
<comment type="caution">
    <text evidence="3">The sequence shown here is derived from an EMBL/GenBank/DDBJ whole genome shotgun (WGS) entry which is preliminary data.</text>
</comment>
<dbReference type="EMBL" id="BAABDO010000158">
    <property type="protein sequence ID" value="GAA4157603.1"/>
    <property type="molecule type" value="Genomic_DNA"/>
</dbReference>
<feature type="transmembrane region" description="Helical" evidence="1">
    <location>
        <begin position="9"/>
        <end position="33"/>
    </location>
</feature>
<protein>
    <recommendedName>
        <fullName evidence="2">DUF8017 domain-containing protein</fullName>
    </recommendedName>
</protein>
<keyword evidence="1" id="KW-0472">Membrane</keyword>
<dbReference type="InterPro" id="IPR058330">
    <property type="entry name" value="DUF8017"/>
</dbReference>
<accession>A0ABP7ZGX8</accession>
<dbReference type="Proteomes" id="UP001500266">
    <property type="component" value="Unassembled WGS sequence"/>
</dbReference>
<sequence>MRRDRVKRVLLSWGVVAGVWVVAVVLMVGRYVLSIGEDDDYYIPPPSAGSPSAEPVSTVPVKVAGWKAVTSEKYGFTYDVPKSWKINSPTLLIGFEDKDGKPLAAMSATAEYRKGFCASERVASRAATGFNQYVDGTVPEVAEHAARKWAKAAYTPDNGPEPNVSLSTPRTVSVGRLEGAHVVVDVTAISQAAPCQPPRALVHVVAVPGREKGKTVVFVLYADQGVDDAAPKRTLQRIAGSLRPS</sequence>
<evidence type="ECO:0000313" key="3">
    <source>
        <dbReference type="EMBL" id="GAA4157603.1"/>
    </source>
</evidence>
<gene>
    <name evidence="3" type="ORF">GCM10022416_59210</name>
</gene>
<reference evidence="4" key="1">
    <citation type="journal article" date="2019" name="Int. J. Syst. Evol. Microbiol.">
        <title>The Global Catalogue of Microorganisms (GCM) 10K type strain sequencing project: providing services to taxonomists for standard genome sequencing and annotation.</title>
        <authorList>
            <consortium name="The Broad Institute Genomics Platform"/>
            <consortium name="The Broad Institute Genome Sequencing Center for Infectious Disease"/>
            <person name="Wu L."/>
            <person name="Ma J."/>
        </authorList>
    </citation>
    <scope>NUCLEOTIDE SEQUENCE [LARGE SCALE GENOMIC DNA]</scope>
    <source>
        <strain evidence="4">JCM 17316</strain>
    </source>
</reference>
<dbReference type="Pfam" id="PF26056">
    <property type="entry name" value="DUF8017"/>
    <property type="match status" value="1"/>
</dbReference>
<feature type="domain" description="DUF8017" evidence="2">
    <location>
        <begin position="60"/>
        <end position="244"/>
    </location>
</feature>
<keyword evidence="1" id="KW-0812">Transmembrane</keyword>
<keyword evidence="1" id="KW-1133">Transmembrane helix</keyword>